<keyword evidence="3 7" id="KW-0547">Nucleotide-binding</keyword>
<name>A0A9R1TJU8_9HYME</name>
<dbReference type="GO" id="GO:0046033">
    <property type="term" value="P:AMP metabolic process"/>
    <property type="evidence" value="ECO:0007669"/>
    <property type="project" value="UniProtKB-UniRule"/>
</dbReference>
<feature type="binding site" evidence="7">
    <location>
        <position position="178"/>
    </location>
    <ligand>
        <name>AMP</name>
        <dbReference type="ChEBI" id="CHEBI:456215"/>
    </ligand>
</feature>
<dbReference type="NCBIfam" id="TIGR01351">
    <property type="entry name" value="adk"/>
    <property type="match status" value="1"/>
</dbReference>
<comment type="domain">
    <text evidence="7">Consists of three domains, a large central CORE domain and two small peripheral domains, NMPbind and LID, which undergo movements during catalysis. The LID domain closes over the site of phosphoryl transfer upon GTP binding. Assembling and dissambling the active center during each catalytic cycle provides an effective means to prevent GTP hydrolysis.</text>
</comment>
<dbReference type="GO" id="GO:0046039">
    <property type="term" value="P:GTP metabolic process"/>
    <property type="evidence" value="ECO:0007669"/>
    <property type="project" value="UniProtKB-UniRule"/>
</dbReference>
<evidence type="ECO:0000256" key="3">
    <source>
        <dbReference type="ARBA" id="ARBA00022741"/>
    </source>
</evidence>
<organism evidence="9 11">
    <name type="scientific">Fopius arisanus</name>
    <dbReference type="NCBI Taxonomy" id="64838"/>
    <lineage>
        <taxon>Eukaryota</taxon>
        <taxon>Metazoa</taxon>
        <taxon>Ecdysozoa</taxon>
        <taxon>Arthropoda</taxon>
        <taxon>Hexapoda</taxon>
        <taxon>Insecta</taxon>
        <taxon>Pterygota</taxon>
        <taxon>Neoptera</taxon>
        <taxon>Endopterygota</taxon>
        <taxon>Hymenoptera</taxon>
        <taxon>Apocrita</taxon>
        <taxon>Ichneumonoidea</taxon>
        <taxon>Braconidae</taxon>
        <taxon>Opiinae</taxon>
        <taxon>Fopius</taxon>
    </lineage>
</organism>
<reference evidence="10 11" key="1">
    <citation type="submission" date="2025-04" db="UniProtKB">
        <authorList>
            <consortium name="RefSeq"/>
        </authorList>
    </citation>
    <scope>IDENTIFICATION</scope>
    <source>
        <strain evidence="10 11">USDA-PBARC FA_bdor</strain>
        <tissue evidence="10 11">Whole organism</tissue>
    </source>
</reference>
<dbReference type="CTD" id="50808"/>
<dbReference type="KEGG" id="fas:105270995"/>
<dbReference type="GO" id="GO:0005759">
    <property type="term" value="C:mitochondrial matrix"/>
    <property type="evidence" value="ECO:0007669"/>
    <property type="project" value="UniProtKB-SubCell"/>
</dbReference>
<evidence type="ECO:0000256" key="7">
    <source>
        <dbReference type="HAMAP-Rule" id="MF_03169"/>
    </source>
</evidence>
<dbReference type="FunFam" id="3.40.50.300:FF:000106">
    <property type="entry name" value="Adenylate kinase mitochondrial"/>
    <property type="match status" value="1"/>
</dbReference>
<dbReference type="GO" id="GO:0006172">
    <property type="term" value="P:ADP biosynthetic process"/>
    <property type="evidence" value="ECO:0007669"/>
    <property type="project" value="UniProtKB-UniRule"/>
</dbReference>
<dbReference type="Pfam" id="PF00406">
    <property type="entry name" value="ADK"/>
    <property type="match status" value="1"/>
</dbReference>
<dbReference type="GO" id="GO:0005525">
    <property type="term" value="F:GTP binding"/>
    <property type="evidence" value="ECO:0007669"/>
    <property type="project" value="UniProtKB-KW"/>
</dbReference>
<feature type="binding site" evidence="7">
    <location>
        <position position="44"/>
    </location>
    <ligand>
        <name>AMP</name>
        <dbReference type="ChEBI" id="CHEBI:456215"/>
    </ligand>
</feature>
<dbReference type="GO" id="GO:0046041">
    <property type="term" value="P:ITP metabolic process"/>
    <property type="evidence" value="ECO:0007669"/>
    <property type="project" value="UniProtKB-UniRule"/>
</dbReference>
<evidence type="ECO:0000256" key="1">
    <source>
        <dbReference type="ARBA" id="ARBA00004305"/>
    </source>
</evidence>
<accession>A0A9R1U7V3</accession>
<keyword evidence="4 7" id="KW-0418">Kinase</keyword>
<dbReference type="InterPro" id="IPR000850">
    <property type="entry name" value="Adenylat/UMP-CMP_kin"/>
</dbReference>
<accession>A0A9R1TJU8</accession>
<keyword evidence="2 7" id="KW-0808">Transferase</keyword>
<evidence type="ECO:0000313" key="9">
    <source>
        <dbReference type="Proteomes" id="UP000694866"/>
    </source>
</evidence>
<dbReference type="Gene3D" id="3.40.50.300">
    <property type="entry name" value="P-loop containing nucleotide triphosphate hydrolases"/>
    <property type="match status" value="1"/>
</dbReference>
<feature type="domain" description="Adenylate kinase active site lid" evidence="8">
    <location>
        <begin position="134"/>
        <end position="169"/>
    </location>
</feature>
<dbReference type="RefSeq" id="XP_011310569.1">
    <property type="nucleotide sequence ID" value="XM_011312267.1"/>
</dbReference>
<gene>
    <name evidence="10 11" type="primary">Ak3</name>
    <name evidence="7" type="synonym">Adk3</name>
</gene>
<comment type="subunit">
    <text evidence="7">Monomer.</text>
</comment>
<proteinExistence type="inferred from homology"/>
<dbReference type="GeneID" id="105270995"/>
<keyword evidence="5 7" id="KW-0496">Mitochondrion</keyword>
<dbReference type="CDD" id="cd01428">
    <property type="entry name" value="ADK"/>
    <property type="match status" value="1"/>
</dbReference>
<comment type="catalytic activity">
    <reaction evidence="7">
        <text>a ribonucleoside 5'-triphosphate + AMP = a ribonucleoside 5'-diphosphate + ADP</text>
        <dbReference type="Rhea" id="RHEA:13749"/>
        <dbReference type="ChEBI" id="CHEBI:57930"/>
        <dbReference type="ChEBI" id="CHEBI:61557"/>
        <dbReference type="ChEBI" id="CHEBI:456215"/>
        <dbReference type="ChEBI" id="CHEBI:456216"/>
        <dbReference type="EC" id="2.7.4.10"/>
    </reaction>
</comment>
<dbReference type="InterPro" id="IPR006259">
    <property type="entry name" value="Adenyl_kin_sub"/>
</dbReference>
<evidence type="ECO:0000256" key="6">
    <source>
        <dbReference type="ARBA" id="ARBA00023134"/>
    </source>
</evidence>
<evidence type="ECO:0000256" key="5">
    <source>
        <dbReference type="ARBA" id="ARBA00023128"/>
    </source>
</evidence>
<comment type="function">
    <text evidence="7">Involved in maintaining the homeostasis of cellular nucleotides by catalyzing the interconversion of nucleoside phosphates. Has GTP:AMP phosphotransferase and ITP:AMP phosphotransferase activities.</text>
</comment>
<dbReference type="GO" id="GO:0046899">
    <property type="term" value="F:nucleoside triphosphate adenylate kinase activity"/>
    <property type="evidence" value="ECO:0007669"/>
    <property type="project" value="UniProtKB-UniRule"/>
</dbReference>
<feature type="region of interest" description="LID" evidence="7">
    <location>
        <begin position="133"/>
        <end position="170"/>
    </location>
</feature>
<dbReference type="SUPFAM" id="SSF52540">
    <property type="entry name" value="P-loop containing nucleoside triphosphate hydrolases"/>
    <property type="match status" value="1"/>
</dbReference>
<evidence type="ECO:0000259" key="8">
    <source>
        <dbReference type="Pfam" id="PF05191"/>
    </source>
</evidence>
<comment type="similarity">
    <text evidence="7">Belongs to the adenylate kinase family. AK3 subfamily.</text>
</comment>
<sequence length="243" mass="27236">MSNVCMGLTNAKTIKALILGAPASGKGTISSRIVNSFGFTHISSGDRLRYHVTHQTELGKRVEKYMNQGNFVPDDIMIQLINIELKSVRNGNLLLDGFPRTVTQAEKLQQVHPMNLVLNLIVPHSVIIERVKNRWVHLPSGRVYNVGFNDPILWGKDDVTGEPLSQRIDDRPDLVSRRLSDYVVKTQPVIDYYKKLGILKEFKGSLRGNSLTRGAAVARVISSNHPHLFLSITAIIRANREYS</sequence>
<evidence type="ECO:0000256" key="4">
    <source>
        <dbReference type="ARBA" id="ARBA00022777"/>
    </source>
</evidence>
<feature type="binding site" evidence="7">
    <location>
        <position position="167"/>
    </location>
    <ligand>
        <name>AMP</name>
        <dbReference type="ChEBI" id="CHEBI:456215"/>
    </ligand>
</feature>
<dbReference type="Proteomes" id="UP000694866">
    <property type="component" value="Unplaced"/>
</dbReference>
<dbReference type="HAMAP" id="MF_00235">
    <property type="entry name" value="Adenylate_kinase_Adk"/>
    <property type="match status" value="1"/>
</dbReference>
<feature type="binding site" evidence="7">
    <location>
        <begin position="143"/>
        <end position="144"/>
    </location>
    <ligand>
        <name>GTP</name>
        <dbReference type="ChEBI" id="CHEBI:37565"/>
    </ligand>
</feature>
<protein>
    <recommendedName>
        <fullName evidence="7">GTP:AMP phosphotransferase, mitochondrial</fullName>
        <ecNumber evidence="7">2.7.4.10</ecNumber>
    </recommendedName>
    <alternativeName>
        <fullName evidence="7">Adenylate kinase 3</fullName>
        <shortName evidence="7">AK 3</shortName>
    </alternativeName>
</protein>
<dbReference type="InterPro" id="IPR007862">
    <property type="entry name" value="Adenylate_kinase_lid-dom"/>
</dbReference>
<dbReference type="PRINTS" id="PR00094">
    <property type="entry name" value="ADENYLTKNASE"/>
</dbReference>
<comment type="subcellular location">
    <subcellularLocation>
        <location evidence="1 7">Mitochondrion matrix</location>
    </subcellularLocation>
</comment>
<feature type="binding site" evidence="7">
    <location>
        <position position="134"/>
    </location>
    <ligand>
        <name>GTP</name>
        <dbReference type="ChEBI" id="CHEBI:37565"/>
    </ligand>
</feature>
<dbReference type="AlphaFoldDB" id="A0A9R1TJU8"/>
<keyword evidence="6 7" id="KW-0342">GTP-binding</keyword>
<dbReference type="HAMAP" id="MF_03169">
    <property type="entry name" value="Adenylate_kinase_AK3"/>
    <property type="match status" value="1"/>
</dbReference>
<dbReference type="GO" id="GO:0005524">
    <property type="term" value="F:ATP binding"/>
    <property type="evidence" value="ECO:0007669"/>
    <property type="project" value="InterPro"/>
</dbReference>
<dbReference type="RefSeq" id="XP_011310568.1">
    <property type="nucleotide sequence ID" value="XM_011312266.1"/>
</dbReference>
<feature type="binding site" evidence="7">
    <location>
        <position position="49"/>
    </location>
    <ligand>
        <name>AMP</name>
        <dbReference type="ChEBI" id="CHEBI:456215"/>
    </ligand>
</feature>
<dbReference type="GO" id="GO:0004017">
    <property type="term" value="F:AMP kinase activity"/>
    <property type="evidence" value="ECO:0007669"/>
    <property type="project" value="InterPro"/>
</dbReference>
<evidence type="ECO:0000256" key="2">
    <source>
        <dbReference type="ARBA" id="ARBA00022679"/>
    </source>
</evidence>
<dbReference type="InterPro" id="IPR028586">
    <property type="entry name" value="AK3/Ak4_mitochondrial"/>
</dbReference>
<comment type="caution">
    <text evidence="7">Lacks conserved residue(s) required for the propagation of feature annotation.</text>
</comment>
<feature type="region of interest" description="NMPbind" evidence="7">
    <location>
        <begin position="43"/>
        <end position="72"/>
    </location>
</feature>
<dbReference type="OrthoDB" id="439792at2759"/>
<evidence type="ECO:0000313" key="10">
    <source>
        <dbReference type="RefSeq" id="XP_011310568.1"/>
    </source>
</evidence>
<keyword evidence="9" id="KW-1185">Reference proteome</keyword>
<dbReference type="Pfam" id="PF05191">
    <property type="entry name" value="ADK_lid"/>
    <property type="match status" value="1"/>
</dbReference>
<dbReference type="InterPro" id="IPR027417">
    <property type="entry name" value="P-loop_NTPase"/>
</dbReference>
<dbReference type="InterPro" id="IPR033690">
    <property type="entry name" value="Adenylat_kinase_CS"/>
</dbReference>
<evidence type="ECO:0000313" key="11">
    <source>
        <dbReference type="RefSeq" id="XP_011310569.1"/>
    </source>
</evidence>
<feature type="binding site" evidence="7">
    <location>
        <position position="104"/>
    </location>
    <ligand>
        <name>AMP</name>
        <dbReference type="ChEBI" id="CHEBI:456215"/>
    </ligand>
</feature>
<dbReference type="PROSITE" id="PS00113">
    <property type="entry name" value="ADENYLATE_KINASE"/>
    <property type="match status" value="1"/>
</dbReference>
<dbReference type="EC" id="2.7.4.10" evidence="7"/>
<feature type="binding site" evidence="7">
    <location>
        <begin position="97"/>
        <end position="100"/>
    </location>
    <ligand>
        <name>AMP</name>
        <dbReference type="ChEBI" id="CHEBI:456215"/>
    </ligand>
</feature>
<dbReference type="PANTHER" id="PTHR23359">
    <property type="entry name" value="NUCLEOTIDE KINASE"/>
    <property type="match status" value="1"/>
</dbReference>